<accession>A0A7G6RNK5</accession>
<name>A0A7G6RNK5_RHILV</name>
<gene>
    <name evidence="1" type="ORF">HB770_32210</name>
</gene>
<geneLocation type="plasmid" evidence="1 2">
    <name>p_1</name>
</geneLocation>
<organism evidence="1 2">
    <name type="scientific">Rhizobium leguminosarum bv. viciae</name>
    <dbReference type="NCBI Taxonomy" id="387"/>
    <lineage>
        <taxon>Bacteria</taxon>
        <taxon>Pseudomonadati</taxon>
        <taxon>Pseudomonadota</taxon>
        <taxon>Alphaproteobacteria</taxon>
        <taxon>Hyphomicrobiales</taxon>
        <taxon>Rhizobiaceae</taxon>
        <taxon>Rhizobium/Agrobacterium group</taxon>
        <taxon>Rhizobium</taxon>
    </lineage>
</organism>
<reference evidence="2" key="1">
    <citation type="journal article" date="2020" name="Mol. Plant Microbe">
        <title>Rhizobial microsymbionts of the narrowly endemic Oxytropis species growing in Kamchatka are characterized by significant genetic diversity and possess a set of genes that are associated with T3SS and T6SS secretion systems and can affect the development of symbiosis.</title>
        <authorList>
            <person name="Safronova V."/>
            <person name="Guro P."/>
            <person name="Sazanova A."/>
            <person name="Kuznetsova I."/>
            <person name="Belimov A."/>
            <person name="Yakubov V."/>
            <person name="Chirak E."/>
            <person name="Afonin A."/>
            <person name="Gogolev Y."/>
            <person name="Andronov E."/>
            <person name="Tikhonovich I."/>
        </authorList>
    </citation>
    <scope>NUCLEOTIDE SEQUENCE [LARGE SCALE GENOMIC DNA]</scope>
    <source>
        <strain evidence="2">RCAM0610</strain>
        <plasmid evidence="2">p_1</plasmid>
    </source>
</reference>
<dbReference type="Proteomes" id="UP000515518">
    <property type="component" value="Plasmid p_1"/>
</dbReference>
<sequence>MAELVADTLFDTTIEIIPPEDIKEQPDGAACLCCKRLRRWMDDDGCGICEECLAS</sequence>
<keyword evidence="1" id="KW-0614">Plasmid</keyword>
<dbReference type="AlphaFoldDB" id="A0A7G6RNK5"/>
<dbReference type="EMBL" id="CP050552">
    <property type="protein sequence ID" value="QND43837.1"/>
    <property type="molecule type" value="Genomic_DNA"/>
</dbReference>
<proteinExistence type="predicted"/>
<evidence type="ECO:0000313" key="2">
    <source>
        <dbReference type="Proteomes" id="UP000515518"/>
    </source>
</evidence>
<protein>
    <submittedName>
        <fullName evidence="1">Uncharacterized protein</fullName>
    </submittedName>
</protein>
<evidence type="ECO:0000313" key="1">
    <source>
        <dbReference type="EMBL" id="QND43837.1"/>
    </source>
</evidence>